<evidence type="ECO:0000313" key="2">
    <source>
        <dbReference type="EMBL" id="EDM25923.1"/>
    </source>
</evidence>
<dbReference type="PANTHER" id="PTHR30093">
    <property type="entry name" value="GENERAL SECRETION PATHWAY PROTEIN G"/>
    <property type="match status" value="1"/>
</dbReference>
<accession>A6DR35</accession>
<dbReference type="NCBIfam" id="TIGR02532">
    <property type="entry name" value="IV_pilin_GFxxxE"/>
    <property type="match status" value="1"/>
</dbReference>
<comment type="caution">
    <text evidence="2">The sequence shown here is derived from an EMBL/GenBank/DDBJ whole genome shotgun (WGS) entry which is preliminary data.</text>
</comment>
<dbReference type="PRINTS" id="PR00813">
    <property type="entry name" value="BCTERIALGSPG"/>
</dbReference>
<dbReference type="GO" id="GO:0015628">
    <property type="term" value="P:protein secretion by the type II secretion system"/>
    <property type="evidence" value="ECO:0007669"/>
    <property type="project" value="InterPro"/>
</dbReference>
<gene>
    <name evidence="2" type="ORF">LNTAR_07769</name>
</gene>
<evidence type="ECO:0000256" key="1">
    <source>
        <dbReference type="ARBA" id="ARBA00022481"/>
    </source>
</evidence>
<dbReference type="InterPro" id="IPR045584">
    <property type="entry name" value="Pilin-like"/>
</dbReference>
<dbReference type="EMBL" id="ABCK01000022">
    <property type="protein sequence ID" value="EDM25923.1"/>
    <property type="molecule type" value="Genomic_DNA"/>
</dbReference>
<sequence>MHKKFTLIELLVVIAIIGILASLLLPVLGKARKKAQSTVCKNNLKQISMASLIYAEDNNDLAPADLDSGLANTQWPVTLSNLNYLQFNPQNGNSSYHCPQGTPFTKVWESNYALNFRFGRYTDDGTATPWNSHDDLFTIQSNHASSTLFLMDSADTQRWIWSNLTANTLYNLGTGSVARHNNFANLAYLDGHVASLSGTAILSQNGFETDFWMP</sequence>
<dbReference type="STRING" id="313628.LNTAR_07769"/>
<dbReference type="AlphaFoldDB" id="A6DR35"/>
<dbReference type="InterPro" id="IPR000983">
    <property type="entry name" value="Bac_GSPG_pilin"/>
</dbReference>
<dbReference type="Gene3D" id="3.30.700.10">
    <property type="entry name" value="Glycoprotein, Type 4 Pilin"/>
    <property type="match status" value="1"/>
</dbReference>
<organism evidence="2 3">
    <name type="scientific">Lentisphaera araneosa HTCC2155</name>
    <dbReference type="NCBI Taxonomy" id="313628"/>
    <lineage>
        <taxon>Bacteria</taxon>
        <taxon>Pseudomonadati</taxon>
        <taxon>Lentisphaerota</taxon>
        <taxon>Lentisphaeria</taxon>
        <taxon>Lentisphaerales</taxon>
        <taxon>Lentisphaeraceae</taxon>
        <taxon>Lentisphaera</taxon>
    </lineage>
</organism>
<name>A6DR35_9BACT</name>
<dbReference type="GO" id="GO:0015627">
    <property type="term" value="C:type II protein secretion system complex"/>
    <property type="evidence" value="ECO:0007669"/>
    <property type="project" value="InterPro"/>
</dbReference>
<dbReference type="Proteomes" id="UP000004947">
    <property type="component" value="Unassembled WGS sequence"/>
</dbReference>
<dbReference type="eggNOG" id="COG2165">
    <property type="taxonomic scope" value="Bacteria"/>
</dbReference>
<dbReference type="RefSeq" id="WP_007280307.1">
    <property type="nucleotide sequence ID" value="NZ_ABCK01000022.1"/>
</dbReference>
<protein>
    <submittedName>
        <fullName evidence="2">Uncharacterized protein</fullName>
    </submittedName>
</protein>
<evidence type="ECO:0000313" key="3">
    <source>
        <dbReference type="Proteomes" id="UP000004947"/>
    </source>
</evidence>
<dbReference type="SUPFAM" id="SSF54523">
    <property type="entry name" value="Pili subunits"/>
    <property type="match status" value="1"/>
</dbReference>
<proteinExistence type="predicted"/>
<keyword evidence="3" id="KW-1185">Reference proteome</keyword>
<reference evidence="2 3" key="1">
    <citation type="journal article" date="2010" name="J. Bacteriol.">
        <title>Genome sequence of Lentisphaera araneosa HTCC2155T, the type species of the order Lentisphaerales in the phylum Lentisphaerae.</title>
        <authorList>
            <person name="Thrash J.C."/>
            <person name="Cho J.C."/>
            <person name="Vergin K.L."/>
            <person name="Morris R.M."/>
            <person name="Giovannoni S.J."/>
        </authorList>
    </citation>
    <scope>NUCLEOTIDE SEQUENCE [LARGE SCALE GENOMIC DNA]</scope>
    <source>
        <strain evidence="2 3">HTCC2155</strain>
    </source>
</reference>
<dbReference type="InterPro" id="IPR012902">
    <property type="entry name" value="N_methyl_site"/>
</dbReference>
<keyword evidence="1" id="KW-0488">Methylation</keyword>
<dbReference type="OrthoDB" id="287493at2"/>